<dbReference type="InterPro" id="IPR000055">
    <property type="entry name" value="Restrct_endonuc_typeI_TRD"/>
</dbReference>
<dbReference type="Proteomes" id="UP001266357">
    <property type="component" value="Unassembled WGS sequence"/>
</dbReference>
<dbReference type="CDD" id="cd17262">
    <property type="entry name" value="RMtype1_S_Aco12261I-TRD2-CR2"/>
    <property type="match status" value="1"/>
</dbReference>
<keyword evidence="6" id="KW-0540">Nuclease</keyword>
<keyword evidence="2" id="KW-0680">Restriction system</keyword>
<dbReference type="InterPro" id="IPR044946">
    <property type="entry name" value="Restrct_endonuc_typeI_TRD_sf"/>
</dbReference>
<comment type="similarity">
    <text evidence="1">Belongs to the type-I restriction system S methylase family.</text>
</comment>
<proteinExistence type="inferred from homology"/>
<evidence type="ECO:0000256" key="4">
    <source>
        <dbReference type="SAM" id="Coils"/>
    </source>
</evidence>
<dbReference type="Gene3D" id="1.10.287.1120">
    <property type="entry name" value="Bipartite methylase S protein"/>
    <property type="match status" value="1"/>
</dbReference>
<dbReference type="Pfam" id="PF01420">
    <property type="entry name" value="Methylase_S"/>
    <property type="match status" value="2"/>
</dbReference>
<dbReference type="EMBL" id="JAVRIF010000001">
    <property type="protein sequence ID" value="MDT0602672.1"/>
    <property type="molecule type" value="Genomic_DNA"/>
</dbReference>
<keyword evidence="7" id="KW-1185">Reference proteome</keyword>
<accession>A0ABU2ZZC4</accession>
<keyword evidence="6" id="KW-0378">Hydrolase</keyword>
<dbReference type="PANTHER" id="PTHR30408:SF12">
    <property type="entry name" value="TYPE I RESTRICTION ENZYME MJAVIII SPECIFICITY SUBUNIT"/>
    <property type="match status" value="1"/>
</dbReference>
<keyword evidence="3" id="KW-0238">DNA-binding</keyword>
<dbReference type="Gene3D" id="3.90.220.20">
    <property type="entry name" value="DNA methylase specificity domains"/>
    <property type="match status" value="2"/>
</dbReference>
<dbReference type="GO" id="GO:0004519">
    <property type="term" value="F:endonuclease activity"/>
    <property type="evidence" value="ECO:0007669"/>
    <property type="project" value="UniProtKB-KW"/>
</dbReference>
<evidence type="ECO:0000313" key="7">
    <source>
        <dbReference type="Proteomes" id="UP001266357"/>
    </source>
</evidence>
<keyword evidence="4" id="KW-0175">Coiled coil</keyword>
<feature type="coiled-coil region" evidence="4">
    <location>
        <begin position="153"/>
        <end position="180"/>
    </location>
</feature>
<dbReference type="InterPro" id="IPR052021">
    <property type="entry name" value="Type-I_RS_S_subunit"/>
</dbReference>
<evidence type="ECO:0000256" key="2">
    <source>
        <dbReference type="ARBA" id="ARBA00022747"/>
    </source>
</evidence>
<sequence length="402" mass="45037">MSNLVPDGWETSNINKTCDVLDSKRIPLNSQERALRKGDYPYYGANGVQGYIDDYIFEGEHVLLAEDGGNFDQWQNRPISYLVSGKFWVNNHAHILKAKQEHETKFIHYSLVHKNILKHINGGTRAKLNQADMRDISILLPPLPEQQKIAKILTSVDEVIEKTQAQIDKLKDLKTGMMQELLTNGIGHTEFKDSPVGRIPAEWQVKKVGDVTEVIDPQPDHRTPAEVEGGIPYVGLGDIDKAGKINFSGARKVSQAAYNKQCKGFDIHKKAFIFGKIGTIGNPSILPDKRFYCLSANVVLITTSNLLNMRYLFQIFSSDVINNQVLMQTNTTSQPALGIKKVRDFLIPMPKDESEKKKIIGALRSIDEKIDAVSKKLTANKRTKKALMRDLLTGTVRVNVDG</sequence>
<protein>
    <submittedName>
        <fullName evidence="6">Restriction endonuclease subunit S</fullName>
        <ecNumber evidence="6">3.1.21.-</ecNumber>
    </submittedName>
</protein>
<comment type="caution">
    <text evidence="6">The sequence shown here is derived from an EMBL/GenBank/DDBJ whole genome shotgun (WGS) entry which is preliminary data.</text>
</comment>
<evidence type="ECO:0000256" key="1">
    <source>
        <dbReference type="ARBA" id="ARBA00010923"/>
    </source>
</evidence>
<feature type="domain" description="Type I restriction modification DNA specificity" evidence="5">
    <location>
        <begin position="200"/>
        <end position="376"/>
    </location>
</feature>
<reference evidence="6 7" key="1">
    <citation type="submission" date="2023-09" db="EMBL/GenBank/DDBJ databases">
        <authorList>
            <person name="Rey-Velasco X."/>
        </authorList>
    </citation>
    <scope>NUCLEOTIDE SEQUENCE [LARGE SCALE GENOMIC DNA]</scope>
    <source>
        <strain evidence="6 7">W431</strain>
    </source>
</reference>
<evidence type="ECO:0000256" key="3">
    <source>
        <dbReference type="ARBA" id="ARBA00023125"/>
    </source>
</evidence>
<organism evidence="6 7">
    <name type="scientific">Thalassotalea castellviae</name>
    <dbReference type="NCBI Taxonomy" id="3075612"/>
    <lineage>
        <taxon>Bacteria</taxon>
        <taxon>Pseudomonadati</taxon>
        <taxon>Pseudomonadota</taxon>
        <taxon>Gammaproteobacteria</taxon>
        <taxon>Alteromonadales</taxon>
        <taxon>Colwelliaceae</taxon>
        <taxon>Thalassotalea</taxon>
    </lineage>
</organism>
<feature type="domain" description="Type I restriction modification DNA specificity" evidence="5">
    <location>
        <begin position="6"/>
        <end position="170"/>
    </location>
</feature>
<name>A0ABU2ZZC4_9GAMM</name>
<dbReference type="GO" id="GO:0016787">
    <property type="term" value="F:hydrolase activity"/>
    <property type="evidence" value="ECO:0007669"/>
    <property type="project" value="UniProtKB-KW"/>
</dbReference>
<evidence type="ECO:0000313" key="6">
    <source>
        <dbReference type="EMBL" id="MDT0602672.1"/>
    </source>
</evidence>
<dbReference type="RefSeq" id="WP_311577326.1">
    <property type="nucleotide sequence ID" value="NZ_JAVRIF010000001.1"/>
</dbReference>
<gene>
    <name evidence="6" type="ORF">RM573_03630</name>
</gene>
<evidence type="ECO:0000259" key="5">
    <source>
        <dbReference type="Pfam" id="PF01420"/>
    </source>
</evidence>
<dbReference type="SUPFAM" id="SSF116734">
    <property type="entry name" value="DNA methylase specificity domain"/>
    <property type="match status" value="2"/>
</dbReference>
<dbReference type="PANTHER" id="PTHR30408">
    <property type="entry name" value="TYPE-1 RESTRICTION ENZYME ECOKI SPECIFICITY PROTEIN"/>
    <property type="match status" value="1"/>
</dbReference>
<dbReference type="EC" id="3.1.21.-" evidence="6"/>
<keyword evidence="6" id="KW-0255">Endonuclease</keyword>